<organism evidence="1 2">
    <name type="scientific">Mixta hanseatica</name>
    <dbReference type="NCBI Taxonomy" id="2872648"/>
    <lineage>
        <taxon>Bacteria</taxon>
        <taxon>Pseudomonadati</taxon>
        <taxon>Pseudomonadota</taxon>
        <taxon>Gammaproteobacteria</taxon>
        <taxon>Enterobacterales</taxon>
        <taxon>Erwiniaceae</taxon>
        <taxon>Mixta</taxon>
    </lineage>
</organism>
<dbReference type="RefSeq" id="WP_249891828.1">
    <property type="nucleotide sequence ID" value="NZ_CP082904.1"/>
</dbReference>
<dbReference type="Proteomes" id="UP001056635">
    <property type="component" value="Chromosome"/>
</dbReference>
<proteinExistence type="predicted"/>
<dbReference type="Pfam" id="PF11692">
    <property type="entry name" value="DUF3289"/>
    <property type="match status" value="2"/>
</dbReference>
<accession>A0ABY4R8S5</accession>
<evidence type="ECO:0000313" key="1">
    <source>
        <dbReference type="EMBL" id="UQY43135.1"/>
    </source>
</evidence>
<sequence length="259" mass="30188">MTETLISPTLKLPCLLFATQHAMDDYGAPDMLYGDLSSEVLRQQYHLRDISARIDPFTHPSREESARILFDEFRDLSDMFSFYGDYKSLARMMITHMQYGNGAVFSHPLLDQAMAEHSSMKKTVELIAAILSQYSVASKNGTVNISFDGIIKDINEIRLPKFDKFPDNFNSLGITIHDIWSTQIYLDSFEVKDHNFKVIIRFKFQDHFGLDTTDISNNFYRNFRIFRIWFILQRWKGYGFRPFISEINTTLEIKGSLKK</sequence>
<dbReference type="NCBIfam" id="TIGR03034">
    <property type="entry name" value="YPO3983 family protein"/>
    <property type="match status" value="1"/>
</dbReference>
<name>A0ABY4R8S5_9GAMM</name>
<evidence type="ECO:0000313" key="2">
    <source>
        <dbReference type="Proteomes" id="UP001056635"/>
    </source>
</evidence>
<gene>
    <name evidence="1" type="ORF">K6958_14700</name>
</gene>
<dbReference type="InterPro" id="IPR017483">
    <property type="entry name" value="CHP03034"/>
</dbReference>
<dbReference type="EMBL" id="CP082904">
    <property type="protein sequence ID" value="UQY43135.1"/>
    <property type="molecule type" value="Genomic_DNA"/>
</dbReference>
<keyword evidence="2" id="KW-1185">Reference proteome</keyword>
<reference evidence="1" key="1">
    <citation type="submission" date="2021-09" db="EMBL/GenBank/DDBJ databases">
        <title>First case of bloodstream infection caused by Mixta hanseatica sp. nov., a member of the Erwiniaceae family.</title>
        <authorList>
            <person name="Both A."/>
            <person name="Huang J."/>
            <person name="Wenzel P."/>
            <person name="Aepfelbacher M."/>
            <person name="Rohde H."/>
            <person name="Christner M."/>
            <person name="Hentschke M."/>
        </authorList>
    </citation>
    <scope>NUCLEOTIDE SEQUENCE</scope>
    <source>
        <strain evidence="1">X22927</strain>
    </source>
</reference>
<protein>
    <submittedName>
        <fullName evidence="1">DUF3289 family protein</fullName>
    </submittedName>
</protein>